<dbReference type="Proteomes" id="UP001153636">
    <property type="component" value="Chromosome 17"/>
</dbReference>
<sequence>MPGVEERQPMILTAKKQALFCSLQRLYNLSKKVNDAAHRKIFEILYRSLEETRQKLLETVEMESDKNLEVDEKFVPNFAIYQTIDDIYCNIKKLQISCELIHPPGSMCLS</sequence>
<evidence type="ECO:0000313" key="1">
    <source>
        <dbReference type="EMBL" id="CAH1104537.1"/>
    </source>
</evidence>
<organism evidence="1 2">
    <name type="scientific">Psylliodes chrysocephalus</name>
    <dbReference type="NCBI Taxonomy" id="3402493"/>
    <lineage>
        <taxon>Eukaryota</taxon>
        <taxon>Metazoa</taxon>
        <taxon>Ecdysozoa</taxon>
        <taxon>Arthropoda</taxon>
        <taxon>Hexapoda</taxon>
        <taxon>Insecta</taxon>
        <taxon>Pterygota</taxon>
        <taxon>Neoptera</taxon>
        <taxon>Endopterygota</taxon>
        <taxon>Coleoptera</taxon>
        <taxon>Polyphaga</taxon>
        <taxon>Cucujiformia</taxon>
        <taxon>Chrysomeloidea</taxon>
        <taxon>Chrysomelidae</taxon>
        <taxon>Galerucinae</taxon>
        <taxon>Alticini</taxon>
        <taxon>Psylliodes</taxon>
    </lineage>
</organism>
<proteinExistence type="predicted"/>
<reference evidence="1" key="1">
    <citation type="submission" date="2022-01" db="EMBL/GenBank/DDBJ databases">
        <authorList>
            <person name="King R."/>
        </authorList>
    </citation>
    <scope>NUCLEOTIDE SEQUENCE</scope>
</reference>
<dbReference type="AlphaFoldDB" id="A0A9P0CTQ8"/>
<name>A0A9P0CTQ8_9CUCU</name>
<keyword evidence="2" id="KW-1185">Reference proteome</keyword>
<accession>A0A9P0CTQ8</accession>
<evidence type="ECO:0000313" key="2">
    <source>
        <dbReference type="Proteomes" id="UP001153636"/>
    </source>
</evidence>
<protein>
    <submittedName>
        <fullName evidence="1">Uncharacterized protein</fullName>
    </submittedName>
</protein>
<dbReference type="OrthoDB" id="8121865at2759"/>
<gene>
    <name evidence="1" type="ORF">PSYICH_LOCUS5472</name>
</gene>
<dbReference type="EMBL" id="OV651829">
    <property type="protein sequence ID" value="CAH1104537.1"/>
    <property type="molecule type" value="Genomic_DNA"/>
</dbReference>